<dbReference type="PROSITE" id="PS51450">
    <property type="entry name" value="LRR"/>
    <property type="match status" value="1"/>
</dbReference>
<evidence type="ECO:0000256" key="1">
    <source>
        <dbReference type="ARBA" id="ARBA00022729"/>
    </source>
</evidence>
<dbReference type="EMBL" id="KQ435791">
    <property type="protein sequence ID" value="KOX74379.1"/>
    <property type="molecule type" value="Genomic_DNA"/>
</dbReference>
<dbReference type="GO" id="GO:0005615">
    <property type="term" value="C:extracellular space"/>
    <property type="evidence" value="ECO:0007669"/>
    <property type="project" value="TreeGrafter"/>
</dbReference>
<dbReference type="InterPro" id="IPR050328">
    <property type="entry name" value="Dev_Immune_Receptor"/>
</dbReference>
<dbReference type="InterPro" id="IPR032675">
    <property type="entry name" value="LRR_dom_sf"/>
</dbReference>
<dbReference type="SUPFAM" id="SSF52058">
    <property type="entry name" value="L domain-like"/>
    <property type="match status" value="1"/>
</dbReference>
<accession>A0A0M9A2B6</accession>
<proteinExistence type="predicted"/>
<keyword evidence="3" id="KW-1185">Reference proteome</keyword>
<feature type="non-terminal residue" evidence="2">
    <location>
        <position position="1"/>
    </location>
</feature>
<dbReference type="PANTHER" id="PTHR24373">
    <property type="entry name" value="SLIT RELATED LEUCINE-RICH REPEAT NEURONAL PROTEIN"/>
    <property type="match status" value="1"/>
</dbReference>
<dbReference type="STRING" id="166423.A0A0M9A2B6"/>
<reference evidence="2 3" key="1">
    <citation type="submission" date="2015-07" db="EMBL/GenBank/DDBJ databases">
        <title>The genome of Melipona quadrifasciata.</title>
        <authorList>
            <person name="Pan H."/>
            <person name="Kapheim K."/>
        </authorList>
    </citation>
    <scope>NUCLEOTIDE SEQUENCE [LARGE SCALE GENOMIC DNA]</scope>
    <source>
        <strain evidence="2">0111107301</strain>
        <tissue evidence="2">Whole body</tissue>
    </source>
</reference>
<dbReference type="Proteomes" id="UP000053105">
    <property type="component" value="Unassembled WGS sequence"/>
</dbReference>
<organism evidence="2 3">
    <name type="scientific">Melipona quadrifasciata</name>
    <dbReference type="NCBI Taxonomy" id="166423"/>
    <lineage>
        <taxon>Eukaryota</taxon>
        <taxon>Metazoa</taxon>
        <taxon>Ecdysozoa</taxon>
        <taxon>Arthropoda</taxon>
        <taxon>Hexapoda</taxon>
        <taxon>Insecta</taxon>
        <taxon>Pterygota</taxon>
        <taxon>Neoptera</taxon>
        <taxon>Endopterygota</taxon>
        <taxon>Hymenoptera</taxon>
        <taxon>Apocrita</taxon>
        <taxon>Aculeata</taxon>
        <taxon>Apoidea</taxon>
        <taxon>Anthophila</taxon>
        <taxon>Apidae</taxon>
        <taxon>Melipona</taxon>
    </lineage>
</organism>
<dbReference type="AlphaFoldDB" id="A0A0M9A2B6"/>
<gene>
    <name evidence="2" type="ORF">WN51_00282</name>
</gene>
<protein>
    <submittedName>
        <fullName evidence="2">Insulin-like growth factor-binding protein complex acid labile subunit</fullName>
    </submittedName>
</protein>
<evidence type="ECO:0000313" key="3">
    <source>
        <dbReference type="Proteomes" id="UP000053105"/>
    </source>
</evidence>
<dbReference type="InterPro" id="IPR026906">
    <property type="entry name" value="LRR_5"/>
</dbReference>
<name>A0A0M9A2B6_9HYME</name>
<keyword evidence="1" id="KW-0732">Signal</keyword>
<dbReference type="PANTHER" id="PTHR24373:SF385">
    <property type="entry name" value="GH01279P-RELATED"/>
    <property type="match status" value="1"/>
</dbReference>
<dbReference type="Gene3D" id="3.80.10.10">
    <property type="entry name" value="Ribonuclease Inhibitor"/>
    <property type="match status" value="2"/>
</dbReference>
<dbReference type="GO" id="GO:0031012">
    <property type="term" value="C:extracellular matrix"/>
    <property type="evidence" value="ECO:0007669"/>
    <property type="project" value="TreeGrafter"/>
</dbReference>
<dbReference type="OrthoDB" id="676979at2759"/>
<dbReference type="Pfam" id="PF13306">
    <property type="entry name" value="LRR_5"/>
    <property type="match status" value="1"/>
</dbReference>
<sequence>LTALHMFNTSHDSLDASPEELFANIRKLRKIHLACSVLRDLHKGIFTRLDQLLASNLSGIRLNSNRIDKTTFRGLIQLIALDPSYNAPTRIDTRTFRDAFFLRTFDLRNNTINRIDSNTFLPLYNLHTLELSKDRLHKLGAQLFNGSFVLNRLTLSGTRSRPSTRSFRDCSNLKELYLSETEQITVPDAPRNLALLKTLDHGENQSSLYNSSFRNLDQLIGSRSRITYRQTCTWQFMGK</sequence>
<evidence type="ECO:0000313" key="2">
    <source>
        <dbReference type="EMBL" id="KOX74379.1"/>
    </source>
</evidence>
<dbReference type="InterPro" id="IPR001611">
    <property type="entry name" value="Leu-rich_rpt"/>
</dbReference>